<dbReference type="Gene3D" id="3.30.1050.10">
    <property type="entry name" value="SCP2 sterol-binding domain"/>
    <property type="match status" value="1"/>
</dbReference>
<dbReference type="EMBL" id="WUQX01000001">
    <property type="protein sequence ID" value="MXP76201.1"/>
    <property type="molecule type" value="Genomic_DNA"/>
</dbReference>
<evidence type="ECO:0000313" key="3">
    <source>
        <dbReference type="Proteomes" id="UP000460412"/>
    </source>
</evidence>
<evidence type="ECO:0000259" key="1">
    <source>
        <dbReference type="PROSITE" id="PS51186"/>
    </source>
</evidence>
<name>A0A7X3MGU7_9FIRM</name>
<proteinExistence type="predicted"/>
<dbReference type="GO" id="GO:0034069">
    <property type="term" value="F:aminoglycoside N-acetyltransferase activity"/>
    <property type="evidence" value="ECO:0007669"/>
    <property type="project" value="TreeGrafter"/>
</dbReference>
<keyword evidence="3" id="KW-1185">Reference proteome</keyword>
<dbReference type="InterPro" id="IPR025559">
    <property type="entry name" value="Eis_dom"/>
</dbReference>
<keyword evidence="2" id="KW-0808">Transferase</keyword>
<dbReference type="GO" id="GO:0030649">
    <property type="term" value="P:aminoglycoside antibiotic catabolic process"/>
    <property type="evidence" value="ECO:0007669"/>
    <property type="project" value="TreeGrafter"/>
</dbReference>
<dbReference type="CDD" id="cd04301">
    <property type="entry name" value="NAT_SF"/>
    <property type="match status" value="1"/>
</dbReference>
<dbReference type="Gene3D" id="3.40.630.30">
    <property type="match status" value="1"/>
</dbReference>
<dbReference type="PANTHER" id="PTHR37817:SF1">
    <property type="entry name" value="N-ACETYLTRANSFERASE EIS"/>
    <property type="match status" value="1"/>
</dbReference>
<dbReference type="AlphaFoldDB" id="A0A7X3MGU7"/>
<dbReference type="InterPro" id="IPR016181">
    <property type="entry name" value="Acyl_CoA_acyltransferase"/>
</dbReference>
<dbReference type="PANTHER" id="PTHR37817">
    <property type="entry name" value="N-ACETYLTRANSFERASE EIS"/>
    <property type="match status" value="1"/>
</dbReference>
<organism evidence="2 3">
    <name type="scientific">Sporofaciens musculi</name>
    <dbReference type="NCBI Taxonomy" id="2681861"/>
    <lineage>
        <taxon>Bacteria</taxon>
        <taxon>Bacillati</taxon>
        <taxon>Bacillota</taxon>
        <taxon>Clostridia</taxon>
        <taxon>Lachnospirales</taxon>
        <taxon>Lachnospiraceae</taxon>
        <taxon>Sporofaciens</taxon>
    </lineage>
</organism>
<dbReference type="Pfam" id="PF13530">
    <property type="entry name" value="SCP2_2"/>
    <property type="match status" value="1"/>
</dbReference>
<dbReference type="InterPro" id="IPR051554">
    <property type="entry name" value="Acetyltransferase_Eis"/>
</dbReference>
<evidence type="ECO:0000313" key="2">
    <source>
        <dbReference type="EMBL" id="MXP76201.1"/>
    </source>
</evidence>
<sequence length="332" mass="38537">MKIRKLESPKHQDSRKLYEEVFDEDSPSFVEYYYTEKTRDNQIYVVEEDGGIRSMLHLNPYRLYVNGSEKEVNYIVAVATQKEYRKRGYMASLLKRALQDMYRARESFTFLMPASESIYLPFDFRTVYEQTGKFYEKGDEQAEGVTITDAKPSDCREISESANRHLAERYQVFAIRDEAYYQRLLREYKSDGGILKIYRKGGEIVDCRGYYPEENGEKPKIMVRIVDVRRMLMSLGLRSLTGVCFCVTDPVVEENNRCIVLTGTEYSGVMLMDAERENAEGTIGIGALTSLVFGALTVDEVCMEEDVRMSERMKEELKKWIPLSRICLNETV</sequence>
<reference evidence="2 3" key="1">
    <citation type="submission" date="2019-12" db="EMBL/GenBank/DDBJ databases">
        <title>Sporaefaciens musculi gen. nov., sp. nov., a novel bacterium isolated from the caecum of an obese mouse.</title>
        <authorList>
            <person name="Rasmussen T.S."/>
            <person name="Streidl T."/>
            <person name="Hitch T.C.A."/>
            <person name="Wortmann E."/>
            <person name="Deptula P."/>
            <person name="Hansen M."/>
            <person name="Nielsen D.S."/>
            <person name="Clavel T."/>
            <person name="Vogensen F.K."/>
        </authorList>
    </citation>
    <scope>NUCLEOTIDE SEQUENCE [LARGE SCALE GENOMIC DNA]</scope>
    <source>
        <strain evidence="2 3">WCA-9-b2</strain>
    </source>
</reference>
<accession>A0A7X3MGU7</accession>
<feature type="domain" description="N-acetyltransferase" evidence="1">
    <location>
        <begin position="1"/>
        <end position="165"/>
    </location>
</feature>
<gene>
    <name evidence="2" type="ORF">GN277_12600</name>
</gene>
<dbReference type="InterPro" id="IPR036527">
    <property type="entry name" value="SCP2_sterol-bd_dom_sf"/>
</dbReference>
<dbReference type="InterPro" id="IPR000182">
    <property type="entry name" value="GNAT_dom"/>
</dbReference>
<dbReference type="Pfam" id="PF13527">
    <property type="entry name" value="Acetyltransf_9"/>
    <property type="match status" value="1"/>
</dbReference>
<protein>
    <submittedName>
        <fullName evidence="2">GNAT family N-acetyltransferase</fullName>
    </submittedName>
</protein>
<dbReference type="SUPFAM" id="SSF55718">
    <property type="entry name" value="SCP-like"/>
    <property type="match status" value="1"/>
</dbReference>
<dbReference type="SUPFAM" id="SSF55729">
    <property type="entry name" value="Acyl-CoA N-acyltransferases (Nat)"/>
    <property type="match status" value="1"/>
</dbReference>
<comment type="caution">
    <text evidence="2">The sequence shown here is derived from an EMBL/GenBank/DDBJ whole genome shotgun (WGS) entry which is preliminary data.</text>
</comment>
<dbReference type="PROSITE" id="PS51186">
    <property type="entry name" value="GNAT"/>
    <property type="match status" value="1"/>
</dbReference>
<dbReference type="RefSeq" id="WP_159751360.1">
    <property type="nucleotide sequence ID" value="NZ_WUQX01000001.1"/>
</dbReference>
<dbReference type="Proteomes" id="UP000460412">
    <property type="component" value="Unassembled WGS sequence"/>
</dbReference>